<sequence>MTIRPARHGTVTTSCWAVPAHELVSTSCRAVPAHELDQRPPAQTRSTSDRAMPCRPESTDSSSPGRPSVLVGKPRNGPAVGLGLDGPNHQSGRAVPGTDQNAVPWPGHQASSGHL</sequence>
<dbReference type="Proteomes" id="UP000000763">
    <property type="component" value="Chromosome 6"/>
</dbReference>
<evidence type="ECO:0000256" key="1">
    <source>
        <dbReference type="SAM" id="MobiDB-lite"/>
    </source>
</evidence>
<evidence type="ECO:0000313" key="2">
    <source>
        <dbReference type="EMBL" id="BAD61867.1"/>
    </source>
</evidence>
<protein>
    <submittedName>
        <fullName evidence="2">Uncharacterized protein</fullName>
    </submittedName>
</protein>
<dbReference type="AlphaFoldDB" id="Q5Z772"/>
<accession>Q5Z772</accession>
<evidence type="ECO:0000313" key="3">
    <source>
        <dbReference type="Proteomes" id="UP000000763"/>
    </source>
</evidence>
<gene>
    <name evidence="2" type="primary">P0421H01.26</name>
</gene>
<reference evidence="3" key="2">
    <citation type="journal article" date="2008" name="Nucleic Acids Res.">
        <title>The rice annotation project database (RAP-DB): 2008 update.</title>
        <authorList>
            <consortium name="The rice annotation project (RAP)"/>
        </authorList>
    </citation>
    <scope>GENOME REANNOTATION</scope>
    <source>
        <strain evidence="3">cv. Nipponbare</strain>
    </source>
</reference>
<dbReference type="EMBL" id="AP004750">
    <property type="protein sequence ID" value="BAD61867.1"/>
    <property type="molecule type" value="Genomic_DNA"/>
</dbReference>
<proteinExistence type="predicted"/>
<name>Q5Z772_ORYSJ</name>
<reference evidence="3" key="1">
    <citation type="journal article" date="2005" name="Nature">
        <title>The map-based sequence of the rice genome.</title>
        <authorList>
            <consortium name="International rice genome sequencing project (IRGSP)"/>
            <person name="Matsumoto T."/>
            <person name="Wu J."/>
            <person name="Kanamori H."/>
            <person name="Katayose Y."/>
            <person name="Fujisawa M."/>
            <person name="Namiki N."/>
            <person name="Mizuno H."/>
            <person name="Yamamoto K."/>
            <person name="Antonio B.A."/>
            <person name="Baba T."/>
            <person name="Sakata K."/>
            <person name="Nagamura Y."/>
            <person name="Aoki H."/>
            <person name="Arikawa K."/>
            <person name="Arita K."/>
            <person name="Bito T."/>
            <person name="Chiden Y."/>
            <person name="Fujitsuka N."/>
            <person name="Fukunaka R."/>
            <person name="Hamada M."/>
            <person name="Harada C."/>
            <person name="Hayashi A."/>
            <person name="Hijishita S."/>
            <person name="Honda M."/>
            <person name="Hosokawa S."/>
            <person name="Ichikawa Y."/>
            <person name="Idonuma A."/>
            <person name="Iijima M."/>
            <person name="Ikeda M."/>
            <person name="Ikeno M."/>
            <person name="Ito K."/>
            <person name="Ito S."/>
            <person name="Ito T."/>
            <person name="Ito Y."/>
            <person name="Ito Y."/>
            <person name="Iwabuchi A."/>
            <person name="Kamiya K."/>
            <person name="Karasawa W."/>
            <person name="Kurita K."/>
            <person name="Katagiri S."/>
            <person name="Kikuta A."/>
            <person name="Kobayashi H."/>
            <person name="Kobayashi N."/>
            <person name="Machita K."/>
            <person name="Maehara T."/>
            <person name="Masukawa M."/>
            <person name="Mizubayashi T."/>
            <person name="Mukai Y."/>
            <person name="Nagasaki H."/>
            <person name="Nagata Y."/>
            <person name="Naito S."/>
            <person name="Nakashima M."/>
            <person name="Nakama Y."/>
            <person name="Nakamichi Y."/>
            <person name="Nakamura M."/>
            <person name="Meguro A."/>
            <person name="Negishi M."/>
            <person name="Ohta I."/>
            <person name="Ohta T."/>
            <person name="Okamoto M."/>
            <person name="Ono N."/>
            <person name="Saji S."/>
            <person name="Sakaguchi M."/>
            <person name="Sakai K."/>
            <person name="Shibata M."/>
            <person name="Shimokawa T."/>
            <person name="Song J."/>
            <person name="Takazaki Y."/>
            <person name="Terasawa K."/>
            <person name="Tsugane M."/>
            <person name="Tsuji K."/>
            <person name="Ueda S."/>
            <person name="Waki K."/>
            <person name="Yamagata H."/>
            <person name="Yamamoto M."/>
            <person name="Yamamoto S."/>
            <person name="Yamane H."/>
            <person name="Yoshiki S."/>
            <person name="Yoshihara R."/>
            <person name="Yukawa K."/>
            <person name="Zhong H."/>
            <person name="Yano M."/>
            <person name="Yuan Q."/>
            <person name="Ouyang S."/>
            <person name="Liu J."/>
            <person name="Jones K.M."/>
            <person name="Gansberger K."/>
            <person name="Moffat K."/>
            <person name="Hill J."/>
            <person name="Bera J."/>
            <person name="Fadrosh D."/>
            <person name="Jin S."/>
            <person name="Johri S."/>
            <person name="Kim M."/>
            <person name="Overton L."/>
            <person name="Reardon M."/>
            <person name="Tsitrin T."/>
            <person name="Vuong H."/>
            <person name="Weaver B."/>
            <person name="Ciecko A."/>
            <person name="Tallon L."/>
            <person name="Jackson J."/>
            <person name="Pai G."/>
            <person name="Aken S.V."/>
            <person name="Utterback T."/>
            <person name="Reidmuller S."/>
            <person name="Feldblyum T."/>
            <person name="Hsiao J."/>
            <person name="Zismann V."/>
            <person name="Iobst S."/>
            <person name="de Vazeille A.R."/>
            <person name="Buell C.R."/>
            <person name="Ying K."/>
            <person name="Li Y."/>
            <person name="Lu T."/>
            <person name="Huang Y."/>
            <person name="Zhao Q."/>
            <person name="Feng Q."/>
            <person name="Zhang L."/>
            <person name="Zhu J."/>
            <person name="Weng Q."/>
            <person name="Mu J."/>
            <person name="Lu Y."/>
            <person name="Fan D."/>
            <person name="Liu Y."/>
            <person name="Guan J."/>
            <person name="Zhang Y."/>
            <person name="Yu S."/>
            <person name="Liu X."/>
            <person name="Zhang Y."/>
            <person name="Hong G."/>
            <person name="Han B."/>
            <person name="Choisne N."/>
            <person name="Demange N."/>
            <person name="Orjeda G."/>
            <person name="Samain S."/>
            <person name="Cattolico L."/>
            <person name="Pelletier E."/>
            <person name="Couloux A."/>
            <person name="Segurens B."/>
            <person name="Wincker P."/>
            <person name="D'Hont A."/>
            <person name="Scarpelli C."/>
            <person name="Weissenbach J."/>
            <person name="Salanoubat M."/>
            <person name="Quetier F."/>
            <person name="Yu Y."/>
            <person name="Kim H.R."/>
            <person name="Rambo T."/>
            <person name="Currie J."/>
            <person name="Collura K."/>
            <person name="Luo M."/>
            <person name="Yang T."/>
            <person name="Ammiraju J.S.S."/>
            <person name="Engler F."/>
            <person name="Soderlund C."/>
            <person name="Wing R.A."/>
            <person name="Palmer L.E."/>
            <person name="de la Bastide M."/>
            <person name="Spiegel L."/>
            <person name="Nascimento L."/>
            <person name="Zutavern T."/>
            <person name="O'Shaughnessy A."/>
            <person name="Dike S."/>
            <person name="Dedhia N."/>
            <person name="Preston R."/>
            <person name="Balija V."/>
            <person name="McCombie W.R."/>
            <person name="Chow T."/>
            <person name="Chen H."/>
            <person name="Chung M."/>
            <person name="Chen C."/>
            <person name="Shaw J."/>
            <person name="Wu H."/>
            <person name="Hsiao K."/>
            <person name="Chao Y."/>
            <person name="Chu M."/>
            <person name="Cheng C."/>
            <person name="Hour A."/>
            <person name="Lee P."/>
            <person name="Lin S."/>
            <person name="Lin Y."/>
            <person name="Liou J."/>
            <person name="Liu S."/>
            <person name="Hsing Y."/>
            <person name="Raghuvanshi S."/>
            <person name="Mohanty A."/>
            <person name="Bharti A.K."/>
            <person name="Gaur A."/>
            <person name="Gupta V."/>
            <person name="Kumar D."/>
            <person name="Ravi V."/>
            <person name="Vij S."/>
            <person name="Kapur A."/>
            <person name="Khurana P."/>
            <person name="Khurana P."/>
            <person name="Khurana J.P."/>
            <person name="Tyagi A.K."/>
            <person name="Gaikwad K."/>
            <person name="Singh A."/>
            <person name="Dalal V."/>
            <person name="Srivastava S."/>
            <person name="Dixit A."/>
            <person name="Pal A.K."/>
            <person name="Ghazi I.A."/>
            <person name="Yadav M."/>
            <person name="Pandit A."/>
            <person name="Bhargava A."/>
            <person name="Sureshbabu K."/>
            <person name="Batra K."/>
            <person name="Sharma T.R."/>
            <person name="Mohapatra T."/>
            <person name="Singh N.K."/>
            <person name="Messing J."/>
            <person name="Nelson A.B."/>
            <person name="Fuks G."/>
            <person name="Kavchok S."/>
            <person name="Keizer G."/>
            <person name="Linton E."/>
            <person name="Llaca V."/>
            <person name="Song R."/>
            <person name="Tanyolac B."/>
            <person name="Young S."/>
            <person name="Ho-Il K."/>
            <person name="Hahn J.H."/>
            <person name="Sangsakoo G."/>
            <person name="Vanavichit A."/>
            <person name="de Mattos Luiz.A.T."/>
            <person name="Zimmer P.D."/>
            <person name="Malone G."/>
            <person name="Dellagostin O."/>
            <person name="de Oliveira A.C."/>
            <person name="Bevan M."/>
            <person name="Bancroft I."/>
            <person name="Minx P."/>
            <person name="Cordum H."/>
            <person name="Wilson R."/>
            <person name="Cheng Z."/>
            <person name="Jin W."/>
            <person name="Jiang J."/>
            <person name="Leong S.A."/>
            <person name="Iwama H."/>
            <person name="Gojobori T."/>
            <person name="Itoh T."/>
            <person name="Niimura Y."/>
            <person name="Fujii Y."/>
            <person name="Habara T."/>
            <person name="Sakai H."/>
            <person name="Sato Y."/>
            <person name="Wilson G."/>
            <person name="Kumar K."/>
            <person name="McCouch S."/>
            <person name="Juretic N."/>
            <person name="Hoen D."/>
            <person name="Wright S."/>
            <person name="Bruskiewich R."/>
            <person name="Bureau T."/>
            <person name="Miyao A."/>
            <person name="Hirochika H."/>
            <person name="Nishikawa T."/>
            <person name="Kadowaki K."/>
            <person name="Sugiura M."/>
            <person name="Burr B."/>
            <person name="Sasaki T."/>
        </authorList>
    </citation>
    <scope>NUCLEOTIDE SEQUENCE [LARGE SCALE GENOMIC DNA]</scope>
    <source>
        <strain evidence="3">cv. Nipponbare</strain>
    </source>
</reference>
<feature type="region of interest" description="Disordered" evidence="1">
    <location>
        <begin position="31"/>
        <end position="115"/>
    </location>
</feature>
<organism evidence="2 3">
    <name type="scientific">Oryza sativa subsp. japonica</name>
    <name type="common">Rice</name>
    <dbReference type="NCBI Taxonomy" id="39947"/>
    <lineage>
        <taxon>Eukaryota</taxon>
        <taxon>Viridiplantae</taxon>
        <taxon>Streptophyta</taxon>
        <taxon>Embryophyta</taxon>
        <taxon>Tracheophyta</taxon>
        <taxon>Spermatophyta</taxon>
        <taxon>Magnoliopsida</taxon>
        <taxon>Liliopsida</taxon>
        <taxon>Poales</taxon>
        <taxon>Poaceae</taxon>
        <taxon>BOP clade</taxon>
        <taxon>Oryzoideae</taxon>
        <taxon>Oryzeae</taxon>
        <taxon>Oryzinae</taxon>
        <taxon>Oryza</taxon>
        <taxon>Oryza sativa</taxon>
    </lineage>
</organism>